<dbReference type="AlphaFoldDB" id="A0A7W3JUV7"/>
<dbReference type="Proteomes" id="UP000524237">
    <property type="component" value="Unassembled WGS sequence"/>
</dbReference>
<gene>
    <name evidence="1" type="ORF">FB555_001759</name>
</gene>
<name>A0A7W3JUV7_9MICO</name>
<proteinExistence type="predicted"/>
<accession>A0A7W3JUV7</accession>
<organism evidence="1 2">
    <name type="scientific">Alpinimonas psychrophila</name>
    <dbReference type="NCBI Taxonomy" id="748908"/>
    <lineage>
        <taxon>Bacteria</taxon>
        <taxon>Bacillati</taxon>
        <taxon>Actinomycetota</taxon>
        <taxon>Actinomycetes</taxon>
        <taxon>Micrococcales</taxon>
        <taxon>Microbacteriaceae</taxon>
        <taxon>Alpinimonas</taxon>
    </lineage>
</organism>
<keyword evidence="2" id="KW-1185">Reference proteome</keyword>
<evidence type="ECO:0000313" key="2">
    <source>
        <dbReference type="Proteomes" id="UP000524237"/>
    </source>
</evidence>
<evidence type="ECO:0000313" key="1">
    <source>
        <dbReference type="EMBL" id="MBA8829643.1"/>
    </source>
</evidence>
<comment type="caution">
    <text evidence="1">The sequence shown here is derived from an EMBL/GenBank/DDBJ whole genome shotgun (WGS) entry which is preliminary data.</text>
</comment>
<protein>
    <submittedName>
        <fullName evidence="1">Uncharacterized protein</fullName>
    </submittedName>
</protein>
<reference evidence="1 2" key="1">
    <citation type="submission" date="2020-07" db="EMBL/GenBank/DDBJ databases">
        <title>Sequencing the genomes of 1000 actinobacteria strains.</title>
        <authorList>
            <person name="Klenk H.-P."/>
        </authorList>
    </citation>
    <scope>NUCLEOTIDE SEQUENCE [LARGE SCALE GENOMIC DNA]</scope>
    <source>
        <strain evidence="1 2">DSM 23737</strain>
    </source>
</reference>
<sequence>MLERLTADLRQIFGDDREFAINLSQPRPIQIGSSVSLRRAWLDFAANPQWDNTMGLIDDMRVSC</sequence>
<dbReference type="EMBL" id="JACGWU010000006">
    <property type="protein sequence ID" value="MBA8829643.1"/>
    <property type="molecule type" value="Genomic_DNA"/>
</dbReference>